<protein>
    <recommendedName>
        <fullName evidence="6">Phosphodiesterase</fullName>
        <ecNumber evidence="6">3.1.4.-</ecNumber>
    </recommendedName>
</protein>
<name>A0A6A5CDJ8_NAEFO</name>
<organism evidence="9 10">
    <name type="scientific">Naegleria fowleri</name>
    <name type="common">Brain eating amoeba</name>
    <dbReference type="NCBI Taxonomy" id="5763"/>
    <lineage>
        <taxon>Eukaryota</taxon>
        <taxon>Discoba</taxon>
        <taxon>Heterolobosea</taxon>
        <taxon>Tetramitia</taxon>
        <taxon>Eutetramitia</taxon>
        <taxon>Vahlkampfiidae</taxon>
        <taxon>Naegleria</taxon>
    </lineage>
</organism>
<dbReference type="InterPro" id="IPR023088">
    <property type="entry name" value="PDEase"/>
</dbReference>
<dbReference type="VEuPathDB" id="AmoebaDB:FDP41_000211"/>
<evidence type="ECO:0000313" key="9">
    <source>
        <dbReference type="EMBL" id="KAF0985172.1"/>
    </source>
</evidence>
<feature type="domain" description="PDEase" evidence="8">
    <location>
        <begin position="363"/>
        <end position="683"/>
    </location>
</feature>
<dbReference type="PROSITE" id="PS00126">
    <property type="entry name" value="PDEASE_I_1"/>
    <property type="match status" value="1"/>
</dbReference>
<proteinExistence type="inferred from homology"/>
<dbReference type="Gene3D" id="1.10.1300.10">
    <property type="entry name" value="3'5'-cyclic nucleotide phosphodiesterase, catalytic domain"/>
    <property type="match status" value="1"/>
</dbReference>
<dbReference type="EMBL" id="VFQX01000001">
    <property type="protein sequence ID" value="KAF0985172.1"/>
    <property type="molecule type" value="Genomic_DNA"/>
</dbReference>
<dbReference type="InterPro" id="IPR002073">
    <property type="entry name" value="PDEase_catalytic_dom"/>
</dbReference>
<dbReference type="InterPro" id="IPR036971">
    <property type="entry name" value="PDEase_catalytic_dom_sf"/>
</dbReference>
<comment type="caution">
    <text evidence="9">The sequence shown here is derived from an EMBL/GenBank/DDBJ whole genome shotgun (WGS) entry which is preliminary data.</text>
</comment>
<feature type="binding site" evidence="4">
    <location>
        <begin position="438"/>
        <end position="442"/>
    </location>
    <ligand>
        <name>AMP</name>
        <dbReference type="ChEBI" id="CHEBI:456215"/>
    </ligand>
</feature>
<feature type="binding site" evidence="5">
    <location>
        <position position="442"/>
    </location>
    <ligand>
        <name>Zn(2+)</name>
        <dbReference type="ChEBI" id="CHEBI:29105"/>
        <label>1</label>
    </ligand>
</feature>
<dbReference type="RefSeq" id="XP_044569885.1">
    <property type="nucleotide sequence ID" value="XM_044705269.1"/>
</dbReference>
<accession>A0A6A5CDJ8</accession>
<feature type="binding site" evidence="4">
    <location>
        <position position="640"/>
    </location>
    <ligand>
        <name>AMP</name>
        <dbReference type="ChEBI" id="CHEBI:456215"/>
    </ligand>
</feature>
<dbReference type="VEuPathDB" id="AmoebaDB:NfTy_024910"/>
<dbReference type="GO" id="GO:0007165">
    <property type="term" value="P:signal transduction"/>
    <property type="evidence" value="ECO:0007669"/>
    <property type="project" value="InterPro"/>
</dbReference>
<evidence type="ECO:0000256" key="6">
    <source>
        <dbReference type="RuleBase" id="RU363067"/>
    </source>
</evidence>
<dbReference type="GO" id="GO:0004114">
    <property type="term" value="F:3',5'-cyclic-nucleotide phosphodiesterase activity"/>
    <property type="evidence" value="ECO:0007669"/>
    <property type="project" value="InterPro"/>
</dbReference>
<feature type="region of interest" description="Disordered" evidence="7">
    <location>
        <begin position="224"/>
        <end position="256"/>
    </location>
</feature>
<keyword evidence="10" id="KW-1185">Reference proteome</keyword>
<dbReference type="OrthoDB" id="546632at2759"/>
<dbReference type="GO" id="GO:0046872">
    <property type="term" value="F:metal ion binding"/>
    <property type="evidence" value="ECO:0007669"/>
    <property type="project" value="UniProtKB-KW"/>
</dbReference>
<evidence type="ECO:0000256" key="2">
    <source>
        <dbReference type="ARBA" id="ARBA00022801"/>
    </source>
</evidence>
<dbReference type="InterPro" id="IPR023174">
    <property type="entry name" value="PDEase_CS"/>
</dbReference>
<gene>
    <name evidence="9" type="ORF">FDP41_000211</name>
</gene>
<reference evidence="9 10" key="1">
    <citation type="journal article" date="2019" name="Sci. Rep.">
        <title>Nanopore sequencing improves the draft genome of the human pathogenic amoeba Naegleria fowleri.</title>
        <authorList>
            <person name="Liechti N."/>
            <person name="Schurch N."/>
            <person name="Bruggmann R."/>
            <person name="Wittwer M."/>
        </authorList>
    </citation>
    <scope>NUCLEOTIDE SEQUENCE [LARGE SCALE GENOMIC DNA]</scope>
    <source>
        <strain evidence="9 10">ATCC 30894</strain>
    </source>
</reference>
<dbReference type="PROSITE" id="PS51845">
    <property type="entry name" value="PDEASE_I_2"/>
    <property type="match status" value="1"/>
</dbReference>
<feature type="binding site" evidence="4">
    <location>
        <position position="589"/>
    </location>
    <ligand>
        <name>AMP</name>
        <dbReference type="ChEBI" id="CHEBI:456215"/>
    </ligand>
</feature>
<dbReference type="Proteomes" id="UP000444721">
    <property type="component" value="Unassembled WGS sequence"/>
</dbReference>
<dbReference type="EC" id="3.1.4.-" evidence="6"/>
<feature type="binding site" evidence="5">
    <location>
        <position position="479"/>
    </location>
    <ligand>
        <name>Zn(2+)</name>
        <dbReference type="ChEBI" id="CHEBI:29105"/>
        <label>1</label>
    </ligand>
</feature>
<evidence type="ECO:0000256" key="4">
    <source>
        <dbReference type="PIRSR" id="PIRSR623088-2"/>
    </source>
</evidence>
<dbReference type="InterPro" id="IPR003607">
    <property type="entry name" value="HD/PDEase_dom"/>
</dbReference>
<feature type="binding site" evidence="5">
    <location>
        <position position="478"/>
    </location>
    <ligand>
        <name>Zn(2+)</name>
        <dbReference type="ChEBI" id="CHEBI:29105"/>
        <label>1</label>
    </ligand>
</feature>
<dbReference type="CDD" id="cd00077">
    <property type="entry name" value="HDc"/>
    <property type="match status" value="1"/>
</dbReference>
<feature type="binding site" evidence="4">
    <location>
        <position position="479"/>
    </location>
    <ligand>
        <name>AMP</name>
        <dbReference type="ChEBI" id="CHEBI:456215"/>
    </ligand>
</feature>
<keyword evidence="2 6" id="KW-0378">Hydrolase</keyword>
<comment type="similarity">
    <text evidence="6">Belongs to the cyclic nucleotide phosphodiesterase family.</text>
</comment>
<evidence type="ECO:0000313" key="10">
    <source>
        <dbReference type="Proteomes" id="UP000444721"/>
    </source>
</evidence>
<dbReference type="VEuPathDB" id="AmoebaDB:NF0060400"/>
<evidence type="ECO:0000256" key="5">
    <source>
        <dbReference type="PIRSR" id="PIRSR623088-3"/>
    </source>
</evidence>
<sequence>MGNTCAVNQNNNLAEEDDFAENGRFNSYLATLPKLFTETTVQGDKYLCTAYVTSNFKSVVFAVADIKKNFYMKQVSRKKLAEIRDRLDVNNTIGWMNFFTALKYAFLNRKVSLKMHVNEEECLFNIDLNFAVIGRTSLSLPLKRDNEALQHLSLYFVNPLYDFYSVRTESAPLEKLEQLEKQIKLYKDKIAEVEREIKEKYPDSSTPEEDDDVLDELVDEDAPAKAEPMKQQEKQPPQKEEPTPPPEQSITSTVDKEEYVNFEQEKVIRFLSDIMKKLSDNNSITMKEKQSFERIISILSHDSQYSVHFNKDLLNEMDMDVLEWAKIKFATNERPIVLRGEDKPIEFMNVEDAKRYLESSQKLLTEPREQILAIFDKLDSWSFDAVELFNATGGNPLFATCFTLFLKYDFMRKFNIQEELLINFLRELEAGYHPNPYHNNAHAADVLQATHFIIKEGGLSERLTDEDCFAALLSATIHDYDHPGLNNAFQVNTRSYLATLYNDRAVLENHHCAQSFELMRQEKFNILSGLSTEQRKDIRETVVEMLLATDMGQHAKIVGKFKGRLEAKADFKAKDDIRLALQIAIKMADVSNPARPIGIALKWTERITEEFFAQGDLERNSGLAISPMMDRATQHVGKGQIAFINYLVTPMYEAFFTIAPKMAFCKKYIDNNKSYWECHAVGDKNDYGKLWWDPPAAEEKKE</sequence>
<dbReference type="GeneID" id="68107429"/>
<comment type="cofactor">
    <cofactor evidence="6">
        <name>a divalent metal cation</name>
        <dbReference type="ChEBI" id="CHEBI:60240"/>
    </cofactor>
    <text evidence="6">Binds 2 divalent metal cations per subunit. Site 1 may preferentially bind zinc ions, while site 2 has a preference for magnesium and/or manganese ions.</text>
</comment>
<evidence type="ECO:0000256" key="7">
    <source>
        <dbReference type="SAM" id="MobiDB-lite"/>
    </source>
</evidence>
<dbReference type="SMART" id="SM00471">
    <property type="entry name" value="HDc"/>
    <property type="match status" value="1"/>
</dbReference>
<dbReference type="Pfam" id="PF00233">
    <property type="entry name" value="PDEase_I"/>
    <property type="match status" value="1"/>
</dbReference>
<evidence type="ECO:0000256" key="1">
    <source>
        <dbReference type="ARBA" id="ARBA00022723"/>
    </source>
</evidence>
<feature type="active site" description="Proton donor" evidence="3">
    <location>
        <position position="438"/>
    </location>
</feature>
<feature type="binding site" evidence="5">
    <location>
        <position position="589"/>
    </location>
    <ligand>
        <name>Zn(2+)</name>
        <dbReference type="ChEBI" id="CHEBI:29105"/>
        <label>1</label>
    </ligand>
</feature>
<keyword evidence="1 5" id="KW-0479">Metal-binding</keyword>
<feature type="binding site" evidence="5">
    <location>
        <position position="479"/>
    </location>
    <ligand>
        <name>Zn(2+)</name>
        <dbReference type="ChEBI" id="CHEBI:29105"/>
        <label>2</label>
    </ligand>
</feature>
<dbReference type="PANTHER" id="PTHR11347">
    <property type="entry name" value="CYCLIC NUCLEOTIDE PHOSPHODIESTERASE"/>
    <property type="match status" value="1"/>
</dbReference>
<dbReference type="AlphaFoldDB" id="A0A6A5CDJ8"/>
<dbReference type="PRINTS" id="PR00387">
    <property type="entry name" value="PDIESTERASE1"/>
</dbReference>
<evidence type="ECO:0000256" key="3">
    <source>
        <dbReference type="PIRSR" id="PIRSR623088-1"/>
    </source>
</evidence>
<feature type="compositionally biased region" description="Basic and acidic residues" evidence="7">
    <location>
        <begin position="224"/>
        <end position="242"/>
    </location>
</feature>
<evidence type="ECO:0000259" key="8">
    <source>
        <dbReference type="PROSITE" id="PS51845"/>
    </source>
</evidence>
<dbReference type="SUPFAM" id="SSF109604">
    <property type="entry name" value="HD-domain/PDEase-like"/>
    <property type="match status" value="1"/>
</dbReference>